<dbReference type="AlphaFoldDB" id="A0A9W6XNK7"/>
<reference evidence="2" key="1">
    <citation type="submission" date="2023-04" db="EMBL/GenBank/DDBJ databases">
        <title>Phytophthora fragariaefolia NBRC 109709.</title>
        <authorList>
            <person name="Ichikawa N."/>
            <person name="Sato H."/>
            <person name="Tonouchi N."/>
        </authorList>
    </citation>
    <scope>NUCLEOTIDE SEQUENCE</scope>
    <source>
        <strain evidence="2">NBRC 109709</strain>
    </source>
</reference>
<name>A0A9W6XNK7_9STRA</name>
<evidence type="ECO:0000313" key="3">
    <source>
        <dbReference type="Proteomes" id="UP001165121"/>
    </source>
</evidence>
<organism evidence="2 3">
    <name type="scientific">Phytophthora fragariaefolia</name>
    <dbReference type="NCBI Taxonomy" id="1490495"/>
    <lineage>
        <taxon>Eukaryota</taxon>
        <taxon>Sar</taxon>
        <taxon>Stramenopiles</taxon>
        <taxon>Oomycota</taxon>
        <taxon>Peronosporomycetes</taxon>
        <taxon>Peronosporales</taxon>
        <taxon>Peronosporaceae</taxon>
        <taxon>Phytophthora</taxon>
    </lineage>
</organism>
<dbReference type="OrthoDB" id="308383at2759"/>
<accession>A0A9W6XNK7</accession>
<protein>
    <submittedName>
        <fullName evidence="2">Unnamed protein product</fullName>
    </submittedName>
</protein>
<dbReference type="Proteomes" id="UP001165121">
    <property type="component" value="Unassembled WGS sequence"/>
</dbReference>
<dbReference type="SUPFAM" id="SSF82199">
    <property type="entry name" value="SET domain"/>
    <property type="match status" value="1"/>
</dbReference>
<feature type="domain" description="SET" evidence="1">
    <location>
        <begin position="132"/>
        <end position="217"/>
    </location>
</feature>
<comment type="caution">
    <text evidence="2">The sequence shown here is derived from an EMBL/GenBank/DDBJ whole genome shotgun (WGS) entry which is preliminary data.</text>
</comment>
<dbReference type="InterPro" id="IPR046341">
    <property type="entry name" value="SET_dom_sf"/>
</dbReference>
<dbReference type="EMBL" id="BSXT01001401">
    <property type="protein sequence ID" value="GMF42109.1"/>
    <property type="molecule type" value="Genomic_DNA"/>
</dbReference>
<proteinExistence type="predicted"/>
<evidence type="ECO:0000313" key="2">
    <source>
        <dbReference type="EMBL" id="GMF42109.1"/>
    </source>
</evidence>
<evidence type="ECO:0000259" key="1">
    <source>
        <dbReference type="Pfam" id="PF00856"/>
    </source>
</evidence>
<dbReference type="InterPro" id="IPR001214">
    <property type="entry name" value="SET_dom"/>
</dbReference>
<sequence length="288" mass="32744">MASLSCVGFRCLDRDECYHYDETLKKAALMHDGDTCHSALEDEQHLFRYHTRDGELQMLSADEVQELMKCTYTSKLIFQRTHMLRNYAFWGFSTDDGFSQFAALGHDTFEVSPKVVIGHVALLDHMEDQPLGLFALENLAQYDFLGEYTGVIKVGISEMNEFDPYGIAYPSVYEGGDLYVSASEYGNVIRCINHSSTPNARFVPMVHNGILRIFCVRVVNTCLVACLLCLHTNELCFNAVCDQGYQTGRPDLRQLWTLLLEVDGRRAHNVPRARTSWCTVAFHSYYKG</sequence>
<dbReference type="Gene3D" id="2.170.270.10">
    <property type="entry name" value="SET domain"/>
    <property type="match status" value="1"/>
</dbReference>
<keyword evidence="3" id="KW-1185">Reference proteome</keyword>
<gene>
    <name evidence="2" type="ORF">Pfra01_001363900</name>
</gene>
<dbReference type="Pfam" id="PF00856">
    <property type="entry name" value="SET"/>
    <property type="match status" value="1"/>
</dbReference>